<dbReference type="EMBL" id="JX683454">
    <property type="protein sequence ID" value="AFX65706.1"/>
    <property type="molecule type" value="Genomic_DNA"/>
</dbReference>
<evidence type="ECO:0000313" key="2">
    <source>
        <dbReference type="EMBL" id="AFX65706.1"/>
    </source>
</evidence>
<evidence type="ECO:0000256" key="1">
    <source>
        <dbReference type="SAM" id="MobiDB-lite"/>
    </source>
</evidence>
<name>K7XK74_AGRTU</name>
<protein>
    <submittedName>
        <fullName evidence="2">Uncharacterized protein</fullName>
    </submittedName>
</protein>
<accession>K7XK74</accession>
<dbReference type="AlphaFoldDB" id="K7XK74"/>
<feature type="region of interest" description="Disordered" evidence="1">
    <location>
        <begin position="18"/>
        <end position="57"/>
    </location>
</feature>
<organism evidence="2">
    <name type="scientific">Agrobacterium tumefaciens</name>
    <dbReference type="NCBI Taxonomy" id="358"/>
    <lineage>
        <taxon>Bacteria</taxon>
        <taxon>Pseudomonadati</taxon>
        <taxon>Pseudomonadota</taxon>
        <taxon>Alphaproteobacteria</taxon>
        <taxon>Hyphomicrobiales</taxon>
        <taxon>Rhizobiaceae</taxon>
        <taxon>Rhizobium/Agrobacterium group</taxon>
        <taxon>Agrobacterium</taxon>
        <taxon>Agrobacterium tumefaciens complex</taxon>
    </lineage>
</organism>
<reference evidence="2" key="1">
    <citation type="journal article" date="2014" name="J. Bacteriol.">
        <title>Quorum-dependent mannopine-inducible conjugative transfer of an Agrobacterium opine-catabolic plasmid.</title>
        <authorList>
            <person name="Wetzel M.E."/>
            <person name="Kim K.S."/>
            <person name="Miller M."/>
            <person name="Olsen G.J."/>
            <person name="Farrand S.K."/>
        </authorList>
    </citation>
    <scope>NUCLEOTIDE SEQUENCE</scope>
    <source>
        <strain evidence="2">F64/95</strain>
        <plasmid evidence="2">pAoF64/95</plasmid>
    </source>
</reference>
<sequence>MLIVSFLMTSAGRRAHEARVKEREATASGGEWGAGFVGAQETERRQNRGPTLVLEAG</sequence>
<proteinExistence type="predicted"/>
<keyword evidence="2" id="KW-0614">Plasmid</keyword>
<geneLocation type="plasmid" evidence="2">
    <name>pAoF64/95</name>
</geneLocation>